<dbReference type="AlphaFoldDB" id="A0A7Y9XAJ9"/>
<organism evidence="1 2">
    <name type="scientific">Nocardiopsis sinuspersici</name>
    <dbReference type="NCBI Taxonomy" id="501010"/>
    <lineage>
        <taxon>Bacteria</taxon>
        <taxon>Bacillati</taxon>
        <taxon>Actinomycetota</taxon>
        <taxon>Actinomycetes</taxon>
        <taxon>Streptosporangiales</taxon>
        <taxon>Nocardiopsidaceae</taxon>
        <taxon>Nocardiopsis</taxon>
    </lineage>
</organism>
<accession>A0A7Y9XAJ9</accession>
<gene>
    <name evidence="1" type="ORF">HNR06_000617</name>
</gene>
<dbReference type="InterPro" id="IPR019099">
    <property type="entry name" value="Uncharacterised_PGPGW_TM"/>
</dbReference>
<reference evidence="1 2" key="1">
    <citation type="submission" date="2020-07" db="EMBL/GenBank/DDBJ databases">
        <title>Sequencing the genomes of 1000 actinobacteria strains.</title>
        <authorList>
            <person name="Klenk H.-P."/>
        </authorList>
    </citation>
    <scope>NUCLEOTIDE SEQUENCE [LARGE SCALE GENOMIC DNA]</scope>
    <source>
        <strain evidence="1 2">DSM 45278</strain>
    </source>
</reference>
<evidence type="ECO:0000313" key="2">
    <source>
        <dbReference type="Proteomes" id="UP000584931"/>
    </source>
</evidence>
<proteinExistence type="predicted"/>
<sequence length="118" mass="13967">MRMWRRLRARLRLFRRRMHTHPVLHLPWRILVGTVGALVLLAGLLMMIAPGPGLAAVVLGLVIISTEFRWARRLVRPAQMWFHRAERYGMRLRNELLRRLRERRAARRRPLPGTPPAE</sequence>
<evidence type="ECO:0000313" key="1">
    <source>
        <dbReference type="EMBL" id="NYH51028.1"/>
    </source>
</evidence>
<name>A0A7Y9XAJ9_9ACTN</name>
<dbReference type="Pfam" id="PF09656">
    <property type="entry name" value="PGPGW"/>
    <property type="match status" value="1"/>
</dbReference>
<comment type="caution">
    <text evidence="1">The sequence shown here is derived from an EMBL/GenBank/DDBJ whole genome shotgun (WGS) entry which is preliminary data.</text>
</comment>
<protein>
    <submittedName>
        <fullName evidence="1">Putative lysophospholipase L1 biosynthesis ABC-type transport system permease subunit</fullName>
    </submittedName>
</protein>
<dbReference type="EMBL" id="JACCHL010000001">
    <property type="protein sequence ID" value="NYH51028.1"/>
    <property type="molecule type" value="Genomic_DNA"/>
</dbReference>
<dbReference type="Proteomes" id="UP000584931">
    <property type="component" value="Unassembled WGS sequence"/>
</dbReference>